<dbReference type="RefSeq" id="WP_099623291.1">
    <property type="nucleotide sequence ID" value="NZ_CP024201.1"/>
</dbReference>
<dbReference type="Pfam" id="PF25885">
    <property type="entry name" value="HH_EMRA"/>
    <property type="match status" value="1"/>
</dbReference>
<dbReference type="EMBL" id="CP024201">
    <property type="protein sequence ID" value="ATQ44043.1"/>
    <property type="molecule type" value="Genomic_DNA"/>
</dbReference>
<keyword evidence="2" id="KW-1133">Transmembrane helix</keyword>
<dbReference type="InterPro" id="IPR058633">
    <property type="entry name" value="EmrA/FarA_HH"/>
</dbReference>
<organism evidence="4 5">
    <name type="scientific">Caulobacter mirabilis</name>
    <dbReference type="NCBI Taxonomy" id="69666"/>
    <lineage>
        <taxon>Bacteria</taxon>
        <taxon>Pseudomonadati</taxon>
        <taxon>Pseudomonadota</taxon>
        <taxon>Alphaproteobacteria</taxon>
        <taxon>Caulobacterales</taxon>
        <taxon>Caulobacteraceae</taxon>
        <taxon>Caulobacter</taxon>
    </lineage>
</organism>
<dbReference type="PANTHER" id="PTHR30386">
    <property type="entry name" value="MEMBRANE FUSION SUBUNIT OF EMRAB-TOLC MULTIDRUG EFFLUX PUMP"/>
    <property type="match status" value="1"/>
</dbReference>
<dbReference type="GO" id="GO:0030313">
    <property type="term" value="C:cell envelope"/>
    <property type="evidence" value="ECO:0007669"/>
    <property type="project" value="UniProtKB-SubCell"/>
</dbReference>
<dbReference type="KEGG" id="cmb:CSW64_17435"/>
<name>A0A2D2B1E6_9CAUL</name>
<protein>
    <submittedName>
        <fullName evidence="4">EmrA/EmrK family multidrug efflux transporter periplasmic adaptor subunit</fullName>
    </submittedName>
</protein>
<feature type="domain" description="Multidrug export protein EmrA/FarA alpha-helical hairpin" evidence="3">
    <location>
        <begin position="91"/>
        <end position="211"/>
    </location>
</feature>
<sequence length="384" mass="40065">MTDTPVQATDPVAVRRKRLIVCGGVAVAVAGAWGVSSLLSNPNLRSTDDAYVGGHVVQVTPEVAGVVTRVLADNTDNVVAGAQLVELDDADARIELAAAEAQLAQAVRNARGLFAGNARFDADVQVRRSELAKVEADLKTRQAIAGTGAVNQEDVRHAADAVRIARAALASAEQAGAEARTRTSGTTVPSNPAVRAAAERVRAAALAVQRTRIAAPVGGMVAQRAVQLGRRVGPGDKLMAVAPLDQLWIDANFKEIQLRGVCAGQPARITADLYGKQVVYHGVVQGIEAGTGAAFALLPAQNATGNWIKVVQRAPVRIRLDPAELRRNPLRIGMSTEVEIDTGRCDPKANQRPPAAADAGALYAARARAADAVVERIIAENIGG</sequence>
<evidence type="ECO:0000313" key="5">
    <source>
        <dbReference type="Proteomes" id="UP000228945"/>
    </source>
</evidence>
<evidence type="ECO:0000313" key="4">
    <source>
        <dbReference type="EMBL" id="ATQ44043.1"/>
    </source>
</evidence>
<feature type="transmembrane region" description="Helical" evidence="2">
    <location>
        <begin position="19"/>
        <end position="39"/>
    </location>
</feature>
<keyword evidence="2" id="KW-0472">Membrane</keyword>
<dbReference type="Gene3D" id="2.40.30.170">
    <property type="match status" value="1"/>
</dbReference>
<proteinExistence type="predicted"/>
<evidence type="ECO:0000256" key="2">
    <source>
        <dbReference type="SAM" id="Phobius"/>
    </source>
</evidence>
<accession>A0A2D2B1E6</accession>
<evidence type="ECO:0000259" key="3">
    <source>
        <dbReference type="Pfam" id="PF25885"/>
    </source>
</evidence>
<dbReference type="OrthoDB" id="9811754at2"/>
<keyword evidence="2" id="KW-0812">Transmembrane</keyword>
<comment type="subcellular location">
    <subcellularLocation>
        <location evidence="1">Cell envelope</location>
    </subcellularLocation>
</comment>
<dbReference type="GO" id="GO:0055085">
    <property type="term" value="P:transmembrane transport"/>
    <property type="evidence" value="ECO:0007669"/>
    <property type="project" value="InterPro"/>
</dbReference>
<dbReference type="SUPFAM" id="SSF111369">
    <property type="entry name" value="HlyD-like secretion proteins"/>
    <property type="match status" value="2"/>
</dbReference>
<keyword evidence="5" id="KW-1185">Reference proteome</keyword>
<evidence type="ECO:0000256" key="1">
    <source>
        <dbReference type="ARBA" id="ARBA00004196"/>
    </source>
</evidence>
<dbReference type="AlphaFoldDB" id="A0A2D2B1E6"/>
<dbReference type="Proteomes" id="UP000228945">
    <property type="component" value="Chromosome"/>
</dbReference>
<dbReference type="Gene3D" id="2.40.50.100">
    <property type="match status" value="1"/>
</dbReference>
<dbReference type="PANTHER" id="PTHR30386:SF19">
    <property type="entry name" value="MULTIDRUG EXPORT PROTEIN EMRA-RELATED"/>
    <property type="match status" value="1"/>
</dbReference>
<reference evidence="4 5" key="1">
    <citation type="submission" date="2017-10" db="EMBL/GenBank/DDBJ databases">
        <title>Genome sequence of Caulobacter mirabilis FWC38.</title>
        <authorList>
            <person name="Fiebig A."/>
            <person name="Crosson S."/>
        </authorList>
    </citation>
    <scope>NUCLEOTIDE SEQUENCE [LARGE SCALE GENOMIC DNA]</scope>
    <source>
        <strain evidence="4 5">FWC 38</strain>
    </source>
</reference>
<gene>
    <name evidence="4" type="ORF">CSW64_17435</name>
</gene>
<dbReference type="InterPro" id="IPR050739">
    <property type="entry name" value="MFP"/>
</dbReference>